<dbReference type="EMBL" id="JAAKZF010000234">
    <property type="protein sequence ID" value="NGO56201.1"/>
    <property type="molecule type" value="Genomic_DNA"/>
</dbReference>
<dbReference type="Proteomes" id="UP001642900">
    <property type="component" value="Unassembled WGS sequence"/>
</dbReference>
<dbReference type="RefSeq" id="WP_165034520.1">
    <property type="nucleotide sequence ID" value="NZ_JAAKZF010000234.1"/>
</dbReference>
<accession>A0A6G4WN62</accession>
<evidence type="ECO:0000313" key="1">
    <source>
        <dbReference type="EMBL" id="NGO56201.1"/>
    </source>
</evidence>
<reference evidence="1 2" key="1">
    <citation type="submission" date="2020-02" db="EMBL/GenBank/DDBJ databases">
        <title>Genome sequence of strain CCNWXJ40-4.</title>
        <authorList>
            <person name="Gao J."/>
            <person name="Sun J."/>
        </authorList>
    </citation>
    <scope>NUCLEOTIDE SEQUENCE [LARGE SCALE GENOMIC DNA]</scope>
    <source>
        <strain evidence="1 2">CCNWXJ 40-4</strain>
    </source>
</reference>
<gene>
    <name evidence="1" type="ORF">G6N73_35540</name>
</gene>
<proteinExistence type="predicted"/>
<protein>
    <submittedName>
        <fullName evidence="1">Uncharacterized protein</fullName>
    </submittedName>
</protein>
<organism evidence="1 2">
    <name type="scientific">Allomesorhizobium camelthorni</name>
    <dbReference type="NCBI Taxonomy" id="475069"/>
    <lineage>
        <taxon>Bacteria</taxon>
        <taxon>Pseudomonadati</taxon>
        <taxon>Pseudomonadota</taxon>
        <taxon>Alphaproteobacteria</taxon>
        <taxon>Hyphomicrobiales</taxon>
        <taxon>Phyllobacteriaceae</taxon>
        <taxon>Allomesorhizobium</taxon>
    </lineage>
</organism>
<evidence type="ECO:0000313" key="2">
    <source>
        <dbReference type="Proteomes" id="UP001642900"/>
    </source>
</evidence>
<keyword evidence="2" id="KW-1185">Reference proteome</keyword>
<sequence length="103" mass="11955">MPEPYWPKKKDYLLSNLNDGRQMVRVRCCYCRRTHNYFPSDLIQIFGDVDVDSLMCRMKCEGCNSPGSIRVDAFSPTGSEAVGLRVRRLVAIKIQRVPVWRDE</sequence>
<name>A0A6G4WN62_9HYPH</name>
<comment type="caution">
    <text evidence="1">The sequence shown here is derived from an EMBL/GenBank/DDBJ whole genome shotgun (WGS) entry which is preliminary data.</text>
</comment>
<dbReference type="AlphaFoldDB" id="A0A6G4WN62"/>